<dbReference type="AlphaFoldDB" id="A0A4Z0GH06"/>
<evidence type="ECO:0000313" key="3">
    <source>
        <dbReference type="Proteomes" id="UP000297948"/>
    </source>
</evidence>
<feature type="compositionally biased region" description="Basic residues" evidence="1">
    <location>
        <begin position="50"/>
        <end position="60"/>
    </location>
</feature>
<feature type="compositionally biased region" description="Low complexity" evidence="1">
    <location>
        <begin position="61"/>
        <end position="84"/>
    </location>
</feature>
<accession>A0A4Z0GH06</accession>
<evidence type="ECO:0000256" key="1">
    <source>
        <dbReference type="SAM" id="MobiDB-lite"/>
    </source>
</evidence>
<comment type="caution">
    <text evidence="2">The sequence shown here is derived from an EMBL/GenBank/DDBJ whole genome shotgun (WGS) entry which is preliminary data.</text>
</comment>
<sequence length="84" mass="9618">MSSLVVCAVRALRSPCRRVRCRPARRCPGRRPRRGRRRRCCPHWPRLPRRGRVPGRRCRRPVPAGPRRAPRRAVGPAGCRPAAP</sequence>
<dbReference type="EMBL" id="SRID01000303">
    <property type="protein sequence ID" value="TGA95883.1"/>
    <property type="molecule type" value="Genomic_DNA"/>
</dbReference>
<evidence type="ECO:0000313" key="2">
    <source>
        <dbReference type="EMBL" id="TGA95883.1"/>
    </source>
</evidence>
<dbReference type="Proteomes" id="UP000297948">
    <property type="component" value="Unassembled WGS sequence"/>
</dbReference>
<reference evidence="2 3" key="1">
    <citation type="submission" date="2019-03" db="EMBL/GenBank/DDBJ databases">
        <authorList>
            <person name="Gonzalez-Pimentel J.L."/>
        </authorList>
    </citation>
    <scope>NUCLEOTIDE SEQUENCE [LARGE SCALE GENOMIC DNA]</scope>
    <source>
        <strain evidence="2 3">JCM 31289</strain>
    </source>
</reference>
<keyword evidence="3" id="KW-1185">Reference proteome</keyword>
<feature type="region of interest" description="Disordered" evidence="1">
    <location>
        <begin position="50"/>
        <end position="84"/>
    </location>
</feature>
<organism evidence="2 3">
    <name type="scientific">Streptomyces palmae</name>
    <dbReference type="NCBI Taxonomy" id="1701085"/>
    <lineage>
        <taxon>Bacteria</taxon>
        <taxon>Bacillati</taxon>
        <taxon>Actinomycetota</taxon>
        <taxon>Actinomycetes</taxon>
        <taxon>Kitasatosporales</taxon>
        <taxon>Streptomycetaceae</taxon>
        <taxon>Streptomyces</taxon>
    </lineage>
</organism>
<name>A0A4Z0GH06_9ACTN</name>
<protein>
    <submittedName>
        <fullName evidence="2">Uncharacterized protein</fullName>
    </submittedName>
</protein>
<proteinExistence type="predicted"/>
<gene>
    <name evidence="2" type="ORF">E4099_24615</name>
</gene>